<dbReference type="EMBL" id="CALTRL010000177">
    <property type="protein sequence ID" value="CAH7666918.1"/>
    <property type="molecule type" value="Genomic_DNA"/>
</dbReference>
<keyword evidence="2" id="KW-1185">Reference proteome</keyword>
<accession>A0AAV0AGR6</accession>
<gene>
    <name evidence="1" type="ORF">PPACK8108_LOCUS1282</name>
</gene>
<dbReference type="Proteomes" id="UP001153365">
    <property type="component" value="Unassembled WGS sequence"/>
</dbReference>
<reference evidence="1" key="1">
    <citation type="submission" date="2022-06" db="EMBL/GenBank/DDBJ databases">
        <authorList>
            <consortium name="SYNGENTA / RWTH Aachen University"/>
        </authorList>
    </citation>
    <scope>NUCLEOTIDE SEQUENCE</scope>
</reference>
<evidence type="ECO:0000313" key="1">
    <source>
        <dbReference type="EMBL" id="CAH7666918.1"/>
    </source>
</evidence>
<sequence length="168" mass="19352">MARGEDWREEYLQVRCLLGCPLGWPTIEQEGGETQDTCVLWWLEEILAQQCCYWLLREETVEIEHLLIRRFDRKEMERYLNIDWLGLLLNDVQAQSPIVRVLGDLSCAAKFLLDSIGFGDRDHEDFCFNSTAPGDTSVKVWCEGPAVGFGLRGERLKRAGNLECLEKP</sequence>
<organism evidence="1 2">
    <name type="scientific">Phakopsora pachyrhizi</name>
    <name type="common">Asian soybean rust disease fungus</name>
    <dbReference type="NCBI Taxonomy" id="170000"/>
    <lineage>
        <taxon>Eukaryota</taxon>
        <taxon>Fungi</taxon>
        <taxon>Dikarya</taxon>
        <taxon>Basidiomycota</taxon>
        <taxon>Pucciniomycotina</taxon>
        <taxon>Pucciniomycetes</taxon>
        <taxon>Pucciniales</taxon>
        <taxon>Phakopsoraceae</taxon>
        <taxon>Phakopsora</taxon>
    </lineage>
</organism>
<protein>
    <submittedName>
        <fullName evidence="1">Uncharacterized protein</fullName>
    </submittedName>
</protein>
<dbReference type="AlphaFoldDB" id="A0AAV0AGR6"/>
<evidence type="ECO:0000313" key="2">
    <source>
        <dbReference type="Proteomes" id="UP001153365"/>
    </source>
</evidence>
<name>A0AAV0AGR6_PHAPC</name>
<proteinExistence type="predicted"/>
<comment type="caution">
    <text evidence="1">The sequence shown here is derived from an EMBL/GenBank/DDBJ whole genome shotgun (WGS) entry which is preliminary data.</text>
</comment>